<dbReference type="HOGENOM" id="CLU_3390477_0_0_11"/>
<protein>
    <submittedName>
        <fullName evidence="1">Uncharacterized protein</fullName>
    </submittedName>
</protein>
<dbReference type="EMBL" id="CP006850">
    <property type="protein sequence ID" value="AHH15503.1"/>
    <property type="molecule type" value="Genomic_DNA"/>
</dbReference>
<dbReference type="KEGG" id="nno:NONO_c06950"/>
<organism evidence="1 2">
    <name type="scientific">Nocardia nova SH22a</name>
    <dbReference type="NCBI Taxonomy" id="1415166"/>
    <lineage>
        <taxon>Bacteria</taxon>
        <taxon>Bacillati</taxon>
        <taxon>Actinomycetota</taxon>
        <taxon>Actinomycetes</taxon>
        <taxon>Mycobacteriales</taxon>
        <taxon>Nocardiaceae</taxon>
        <taxon>Nocardia</taxon>
    </lineage>
</organism>
<dbReference type="Proteomes" id="UP000019150">
    <property type="component" value="Chromosome"/>
</dbReference>
<sequence length="32" mass="3650">MNSLGLQLLGHLLPSIINYSLWAMYGLYSLHM</sequence>
<gene>
    <name evidence="1" type="ORF">NONO_c06950</name>
</gene>
<keyword evidence="2" id="KW-1185">Reference proteome</keyword>
<dbReference type="STRING" id="1415166.NONO_c06950"/>
<accession>W5T949</accession>
<proteinExistence type="predicted"/>
<name>W5T949_9NOCA</name>
<evidence type="ECO:0000313" key="1">
    <source>
        <dbReference type="EMBL" id="AHH15503.1"/>
    </source>
</evidence>
<dbReference type="AlphaFoldDB" id="W5T949"/>
<evidence type="ECO:0000313" key="2">
    <source>
        <dbReference type="Proteomes" id="UP000019150"/>
    </source>
</evidence>
<reference evidence="1 2" key="1">
    <citation type="journal article" date="2014" name="Appl. Environ. Microbiol.">
        <title>Insights into the Microbial Degradation of Rubber and Gutta-Percha by Analysis of the Complete Genome of Nocardia nova SH22a.</title>
        <authorList>
            <person name="Luo Q."/>
            <person name="Hiessl S."/>
            <person name="Poehlein A."/>
            <person name="Daniel R."/>
            <person name="Steinbuchel A."/>
        </authorList>
    </citation>
    <scope>NUCLEOTIDE SEQUENCE [LARGE SCALE GENOMIC DNA]</scope>
    <source>
        <strain evidence="1">SH22a</strain>
    </source>
</reference>